<dbReference type="KEGG" id="mars:A8C75_08655"/>
<dbReference type="Proteomes" id="UP000078070">
    <property type="component" value="Chromosome"/>
</dbReference>
<accession>A0A1A9EYF5</accession>
<reference evidence="5" key="1">
    <citation type="submission" date="2016-05" db="EMBL/GenBank/DDBJ databases">
        <authorList>
            <person name="Baek K."/>
            <person name="Yang S.-J."/>
        </authorList>
    </citation>
    <scope>NUCLEOTIDE SEQUENCE [LARGE SCALE GENOMIC DNA]</scope>
    <source>
        <strain evidence="5">ST58-10</strain>
    </source>
</reference>
<sequence length="258" mass="26897">MDVKQISCVILASLLLGGCLANGPVPAESDAQVAGAPASNAPAGQDAAATGASNASAQAPGQAAKSGTVTTAATDEALQRNLETLANRLTLMQEQLIQIKAQGAELSQQSGTALARLQMLTGSAALDGADDAADNAAPAGIAGAAPEQLAGLIDQLSQIANELSLSGVGDRYRIAADYTGAGQWILIRYDRFSGESWLADQGAWQPLLESGSLERSDYEIQLSGARPDKDIKGYVAARLDRRNGDTWWLKQDAWQKFE</sequence>
<evidence type="ECO:0000256" key="2">
    <source>
        <dbReference type="SAM" id="MobiDB-lite"/>
    </source>
</evidence>
<reference evidence="4 5" key="2">
    <citation type="journal article" date="2018" name="Int. J. Syst. Evol. Microbiol.">
        <title>Marinobacterium aestuarii sp. nov., a benzene-degrading marine bacterium isolated from estuary sediment.</title>
        <authorList>
            <person name="Bae S.S."/>
            <person name="Jung J."/>
            <person name="Chung D."/>
            <person name="Baek K."/>
        </authorList>
    </citation>
    <scope>NUCLEOTIDE SEQUENCE [LARGE SCALE GENOMIC DNA]</scope>
    <source>
        <strain evidence="4 5">ST58-10</strain>
    </source>
</reference>
<evidence type="ECO:0000256" key="3">
    <source>
        <dbReference type="SAM" id="SignalP"/>
    </source>
</evidence>
<dbReference type="AlphaFoldDB" id="A0A1A9EYF5"/>
<evidence type="ECO:0000313" key="5">
    <source>
        <dbReference type="Proteomes" id="UP000078070"/>
    </source>
</evidence>
<evidence type="ECO:0000313" key="4">
    <source>
        <dbReference type="EMBL" id="ANG62549.1"/>
    </source>
</evidence>
<gene>
    <name evidence="4" type="ORF">A8C75_08655</name>
</gene>
<feature type="coiled-coil region" evidence="1">
    <location>
        <begin position="75"/>
        <end position="102"/>
    </location>
</feature>
<organism evidence="4 5">
    <name type="scientific">Marinobacterium aestuarii</name>
    <dbReference type="NCBI Taxonomy" id="1821621"/>
    <lineage>
        <taxon>Bacteria</taxon>
        <taxon>Pseudomonadati</taxon>
        <taxon>Pseudomonadota</taxon>
        <taxon>Gammaproteobacteria</taxon>
        <taxon>Oceanospirillales</taxon>
        <taxon>Oceanospirillaceae</taxon>
        <taxon>Marinobacterium</taxon>
    </lineage>
</organism>
<feature type="region of interest" description="Disordered" evidence="2">
    <location>
        <begin position="29"/>
        <end position="68"/>
    </location>
</feature>
<keyword evidence="3" id="KW-0732">Signal</keyword>
<feature type="signal peptide" evidence="3">
    <location>
        <begin position="1"/>
        <end position="27"/>
    </location>
</feature>
<dbReference type="EMBL" id="CP015839">
    <property type="protein sequence ID" value="ANG62549.1"/>
    <property type="molecule type" value="Genomic_DNA"/>
</dbReference>
<feature type="compositionally biased region" description="Low complexity" evidence="2">
    <location>
        <begin position="40"/>
        <end position="60"/>
    </location>
</feature>
<proteinExistence type="predicted"/>
<dbReference type="PROSITE" id="PS51257">
    <property type="entry name" value="PROKAR_LIPOPROTEIN"/>
    <property type="match status" value="1"/>
</dbReference>
<keyword evidence="1" id="KW-0175">Coiled coil</keyword>
<name>A0A1A9EYF5_9GAMM</name>
<protein>
    <submittedName>
        <fullName evidence="4">Uncharacterized protein</fullName>
    </submittedName>
</protein>
<feature type="chain" id="PRO_5008386536" evidence="3">
    <location>
        <begin position="28"/>
        <end position="258"/>
    </location>
</feature>
<keyword evidence="5" id="KW-1185">Reference proteome</keyword>
<evidence type="ECO:0000256" key="1">
    <source>
        <dbReference type="SAM" id="Coils"/>
    </source>
</evidence>